<evidence type="ECO:0000313" key="2">
    <source>
        <dbReference type="EMBL" id="SDW79585.1"/>
    </source>
</evidence>
<feature type="chain" id="PRO_5011679101" description="Outer membrane protein beta-barrel domain-containing protein" evidence="1">
    <location>
        <begin position="22"/>
        <end position="237"/>
    </location>
</feature>
<dbReference type="OrthoDB" id="1199048at2"/>
<dbReference type="InterPro" id="IPR046111">
    <property type="entry name" value="DUF6048"/>
</dbReference>
<dbReference type="AlphaFoldDB" id="A0A1H2WGA3"/>
<evidence type="ECO:0000256" key="1">
    <source>
        <dbReference type="SAM" id="SignalP"/>
    </source>
</evidence>
<reference evidence="2 3" key="1">
    <citation type="submission" date="2016-10" db="EMBL/GenBank/DDBJ databases">
        <authorList>
            <person name="de Groot N.N."/>
        </authorList>
    </citation>
    <scope>NUCLEOTIDE SEQUENCE [LARGE SCALE GENOMIC DNA]</scope>
    <source>
        <strain evidence="2 3">DSM 24956</strain>
    </source>
</reference>
<proteinExistence type="predicted"/>
<sequence length="237" mass="27128">MNKLHIYILLISILTCATTFAQDKTELSTEETDTIAAVKKYNLRVGIDISKPILSQIKDDLSELEITADVNISKNLYAAVELGYSDKTRDEDYLNFTTDGTYIKLGVNYNAYENWKGMNNEIYVGMRYGFSMFNQTLNSYTPNAYGTYFEGDLVEVGTEFKDLSAHWVEFLFGMKVETFRNLYLGGSISVNKLISSKEPENFRNLYIPGFNRVFDNDMGIGFNYTISYLIPIFKKTK</sequence>
<keyword evidence="1" id="KW-0732">Signal</keyword>
<dbReference type="EMBL" id="FNNJ01000002">
    <property type="protein sequence ID" value="SDW79585.1"/>
    <property type="molecule type" value="Genomic_DNA"/>
</dbReference>
<name>A0A1H2WGA3_9FLAO</name>
<dbReference type="Proteomes" id="UP000199595">
    <property type="component" value="Unassembled WGS sequence"/>
</dbReference>
<accession>A0A1H2WGA3</accession>
<dbReference type="RefSeq" id="WP_090120932.1">
    <property type="nucleotide sequence ID" value="NZ_FNNJ01000002.1"/>
</dbReference>
<organism evidence="2 3">
    <name type="scientific">Lutibacter oricola</name>
    <dbReference type="NCBI Taxonomy" id="762486"/>
    <lineage>
        <taxon>Bacteria</taxon>
        <taxon>Pseudomonadati</taxon>
        <taxon>Bacteroidota</taxon>
        <taxon>Flavobacteriia</taxon>
        <taxon>Flavobacteriales</taxon>
        <taxon>Flavobacteriaceae</taxon>
        <taxon>Lutibacter</taxon>
    </lineage>
</organism>
<evidence type="ECO:0008006" key="4">
    <source>
        <dbReference type="Google" id="ProtNLM"/>
    </source>
</evidence>
<evidence type="ECO:0000313" key="3">
    <source>
        <dbReference type="Proteomes" id="UP000199595"/>
    </source>
</evidence>
<dbReference type="STRING" id="762486.SAMN05444411_102192"/>
<feature type="signal peptide" evidence="1">
    <location>
        <begin position="1"/>
        <end position="21"/>
    </location>
</feature>
<dbReference type="Pfam" id="PF19515">
    <property type="entry name" value="DUF6048"/>
    <property type="match status" value="1"/>
</dbReference>
<gene>
    <name evidence="2" type="ORF">SAMN05444411_102192</name>
</gene>
<keyword evidence="3" id="KW-1185">Reference proteome</keyword>
<protein>
    <recommendedName>
        <fullName evidence="4">Outer membrane protein beta-barrel domain-containing protein</fullName>
    </recommendedName>
</protein>